<dbReference type="EMBL" id="CAFW01000064">
    <property type="protein sequence ID" value="CCE54947.1"/>
    <property type="molecule type" value="Genomic_DNA"/>
</dbReference>
<gene>
    <name evidence="1" type="ORF">CCAS_07100</name>
</gene>
<dbReference type="Proteomes" id="UP000004840">
    <property type="component" value="Unassembled WGS sequence"/>
</dbReference>
<organism evidence="1 2">
    <name type="scientific">Corynebacterium casei UCMA 3821</name>
    <dbReference type="NCBI Taxonomy" id="1110505"/>
    <lineage>
        <taxon>Bacteria</taxon>
        <taxon>Bacillati</taxon>
        <taxon>Actinomycetota</taxon>
        <taxon>Actinomycetes</taxon>
        <taxon>Mycobacteriales</taxon>
        <taxon>Corynebacteriaceae</taxon>
        <taxon>Corynebacterium</taxon>
    </lineage>
</organism>
<reference evidence="1 2" key="1">
    <citation type="journal article" date="2012" name="J. Bacteriol.">
        <title>Genome Sequence of Corynebacterium casei UCMA 3821, Isolated from a Smear-Ripened Cheese.</title>
        <authorList>
            <person name="Monnet C."/>
            <person name="Loux V."/>
            <person name="Bento P."/>
            <person name="Gibrat J.F."/>
            <person name="Straub C."/>
            <person name="Bonnarme P."/>
            <person name="Landaud S."/>
            <person name="Irlinger F."/>
        </authorList>
    </citation>
    <scope>NUCLEOTIDE SEQUENCE [LARGE SCALE GENOMIC DNA]</scope>
    <source>
        <strain evidence="1 2">UCMA 3821</strain>
    </source>
</reference>
<evidence type="ECO:0000313" key="2">
    <source>
        <dbReference type="Proteomes" id="UP000004840"/>
    </source>
</evidence>
<dbReference type="GeneID" id="82878920"/>
<protein>
    <submittedName>
        <fullName evidence="1">Uncharacterized protein</fullName>
    </submittedName>
</protein>
<dbReference type="AlphaFoldDB" id="G7HXN2"/>
<evidence type="ECO:0000313" key="1">
    <source>
        <dbReference type="EMBL" id="CCE54947.1"/>
    </source>
</evidence>
<proteinExistence type="predicted"/>
<sequence>MKRFDGSQRDYEMHIRNRARKLIDPVDTGHLTYGEAYAAALAISTQNDLRAEDPELTEAGAKAIGEVVADAIKRAESERAEAERTRNITGAVGKNYFRLINAAHENAIQQALDAVEE</sequence>
<dbReference type="RefSeq" id="WP_006822442.1">
    <property type="nucleotide sequence ID" value="NZ_CAFW01000064.1"/>
</dbReference>
<name>G7HXN2_9CORY</name>
<accession>G7HXN2</accession>